<name>A0AAW1MI11_POPJA</name>
<sequence>MYYKLQITDNDYKNGVLVSALADHYAQKIAFSDSQLQKESLPKIEKRLFGNHVLELIKQDLSKMLWQDVVSIQDVNSSYAKFNDILMSIINKHSKRRITTAADSTKAWLTPEIRRQTLIKRQLYEGVVSGRICKNIYKHFCDILKNQINESKKKVHSDYIENSHNKMKATWKIVNEIQGRKKQRDSKLNDFIN</sequence>
<reference evidence="1 2" key="1">
    <citation type="journal article" date="2024" name="BMC Genomics">
        <title>De novo assembly and annotation of Popillia japonica's genome with initial clues to its potential as an invasive pest.</title>
        <authorList>
            <person name="Cucini C."/>
            <person name="Boschi S."/>
            <person name="Funari R."/>
            <person name="Cardaioli E."/>
            <person name="Iannotti N."/>
            <person name="Marturano G."/>
            <person name="Paoli F."/>
            <person name="Bruttini M."/>
            <person name="Carapelli A."/>
            <person name="Frati F."/>
            <person name="Nardi F."/>
        </authorList>
    </citation>
    <scope>NUCLEOTIDE SEQUENCE [LARGE SCALE GENOMIC DNA]</scope>
    <source>
        <strain evidence="1">DMR45628</strain>
    </source>
</reference>
<dbReference type="AlphaFoldDB" id="A0AAW1MI11"/>
<dbReference type="EMBL" id="JASPKY010000045">
    <property type="protein sequence ID" value="KAK9745825.1"/>
    <property type="molecule type" value="Genomic_DNA"/>
</dbReference>
<gene>
    <name evidence="1" type="ORF">QE152_g6630</name>
</gene>
<protein>
    <submittedName>
        <fullName evidence="1">Uncharacterized protein</fullName>
    </submittedName>
</protein>
<proteinExistence type="predicted"/>
<comment type="caution">
    <text evidence="1">The sequence shown here is derived from an EMBL/GenBank/DDBJ whole genome shotgun (WGS) entry which is preliminary data.</text>
</comment>
<evidence type="ECO:0000313" key="2">
    <source>
        <dbReference type="Proteomes" id="UP001458880"/>
    </source>
</evidence>
<organism evidence="1 2">
    <name type="scientific">Popillia japonica</name>
    <name type="common">Japanese beetle</name>
    <dbReference type="NCBI Taxonomy" id="7064"/>
    <lineage>
        <taxon>Eukaryota</taxon>
        <taxon>Metazoa</taxon>
        <taxon>Ecdysozoa</taxon>
        <taxon>Arthropoda</taxon>
        <taxon>Hexapoda</taxon>
        <taxon>Insecta</taxon>
        <taxon>Pterygota</taxon>
        <taxon>Neoptera</taxon>
        <taxon>Endopterygota</taxon>
        <taxon>Coleoptera</taxon>
        <taxon>Polyphaga</taxon>
        <taxon>Scarabaeiformia</taxon>
        <taxon>Scarabaeidae</taxon>
        <taxon>Rutelinae</taxon>
        <taxon>Popillia</taxon>
    </lineage>
</organism>
<accession>A0AAW1MI11</accession>
<evidence type="ECO:0000313" key="1">
    <source>
        <dbReference type="EMBL" id="KAK9745825.1"/>
    </source>
</evidence>
<dbReference type="Proteomes" id="UP001458880">
    <property type="component" value="Unassembled WGS sequence"/>
</dbReference>
<keyword evidence="2" id="KW-1185">Reference proteome</keyword>